<organism evidence="3 4">
    <name type="scientific">Alicyclobacillus mali</name>
    <name type="common">ex Roth et al. 2021</name>
    <dbReference type="NCBI Taxonomy" id="1123961"/>
    <lineage>
        <taxon>Bacteria</taxon>
        <taxon>Bacillati</taxon>
        <taxon>Bacillota</taxon>
        <taxon>Bacilli</taxon>
        <taxon>Bacillales</taxon>
        <taxon>Alicyclobacillaceae</taxon>
        <taxon>Alicyclobacillus</taxon>
    </lineage>
</organism>
<dbReference type="GO" id="GO:0016787">
    <property type="term" value="F:hydrolase activity"/>
    <property type="evidence" value="ECO:0007669"/>
    <property type="project" value="UniProtKB-KW"/>
</dbReference>
<dbReference type="NCBIfam" id="TIGR01488">
    <property type="entry name" value="HAD-SF-IB"/>
    <property type="match status" value="1"/>
</dbReference>
<keyword evidence="2 3" id="KW-0378">Hydrolase</keyword>
<sequence>MTVRVICDFDGTISERDMIVSIMRHFAPEASEPIIQAVRASERSVKDGVEAMFALIPSNQYGAVAAYAQAATAVRRGFPQFIHTCEQLGWKVAIVSGGFDFFVEPVIHNLSTASVDIYCNRIDASGSHLRVRWSKPCDEACDGGCGLCKPRVIREIAQPGDRVIAIGDGVTDVKAAKMADFVFARSDLLRLARELGLPHLPFETFDDITAAILDKGSELYAHLS</sequence>
<dbReference type="EMBL" id="JADPKZ010000039">
    <property type="protein sequence ID" value="MBF8377817.1"/>
    <property type="molecule type" value="Genomic_DNA"/>
</dbReference>
<gene>
    <name evidence="3" type="ORF">IW967_08055</name>
</gene>
<dbReference type="NCBIfam" id="TIGR01489">
    <property type="entry name" value="DKMTPPase-SF"/>
    <property type="match status" value="1"/>
</dbReference>
<dbReference type="SUPFAM" id="SSF56784">
    <property type="entry name" value="HAD-like"/>
    <property type="match status" value="1"/>
</dbReference>
<accession>A0ABS0F3E5</accession>
<keyword evidence="4" id="KW-1185">Reference proteome</keyword>
<comment type="similarity">
    <text evidence="1">Belongs to the HAD-like hydrolase superfamily. SerB family.</text>
</comment>
<dbReference type="InterPro" id="IPR023214">
    <property type="entry name" value="HAD_sf"/>
</dbReference>
<dbReference type="Gene3D" id="3.40.50.1000">
    <property type="entry name" value="HAD superfamily/HAD-like"/>
    <property type="match status" value="1"/>
</dbReference>
<evidence type="ECO:0000256" key="1">
    <source>
        <dbReference type="ARBA" id="ARBA00009184"/>
    </source>
</evidence>
<dbReference type="Pfam" id="PF12710">
    <property type="entry name" value="HAD"/>
    <property type="match status" value="1"/>
</dbReference>
<dbReference type="PANTHER" id="PTHR43344">
    <property type="entry name" value="PHOSPHOSERINE PHOSPHATASE"/>
    <property type="match status" value="1"/>
</dbReference>
<dbReference type="Gene3D" id="3.90.1470.20">
    <property type="match status" value="1"/>
</dbReference>
<dbReference type="InterPro" id="IPR006384">
    <property type="entry name" value="HAD_hydro_PyrdxlP_Pase-like"/>
</dbReference>
<proteinExistence type="inferred from homology"/>
<comment type="caution">
    <text evidence="3">The sequence shown here is derived from an EMBL/GenBank/DDBJ whole genome shotgun (WGS) entry which is preliminary data.</text>
</comment>
<dbReference type="RefSeq" id="WP_195867564.1">
    <property type="nucleotide sequence ID" value="NZ_JADPKZ010000039.1"/>
</dbReference>
<dbReference type="InterPro" id="IPR036412">
    <property type="entry name" value="HAD-like_sf"/>
</dbReference>
<dbReference type="InterPro" id="IPR050582">
    <property type="entry name" value="HAD-like_SerB"/>
</dbReference>
<dbReference type="EC" id="3.1.3.-" evidence="3"/>
<dbReference type="PANTHER" id="PTHR43344:SF21">
    <property type="entry name" value="POLYOL PHOSPHATE PHOSPHATASE PYP1"/>
    <property type="match status" value="1"/>
</dbReference>
<reference evidence="3 4" key="1">
    <citation type="submission" date="2020-11" db="EMBL/GenBank/DDBJ databases">
        <title>Genomic insight of Alicyclobacillus mali FL 18 reveals a new arsenic-resistant strain, with potential in environmental biotechnology.</title>
        <authorList>
            <person name="Fiorentino G."/>
            <person name="Gallo G."/>
            <person name="Aulitto M."/>
        </authorList>
    </citation>
    <scope>NUCLEOTIDE SEQUENCE [LARGE SCALE GENOMIC DNA]</scope>
    <source>
        <strain evidence="3 4">FL 18</strain>
    </source>
</reference>
<protein>
    <submittedName>
        <fullName evidence="3">MtnX-like HAD-IB family phosphatase</fullName>
        <ecNumber evidence="3">3.1.3.-</ecNumber>
    </submittedName>
</protein>
<dbReference type="Proteomes" id="UP000642910">
    <property type="component" value="Unassembled WGS sequence"/>
</dbReference>
<evidence type="ECO:0000313" key="3">
    <source>
        <dbReference type="EMBL" id="MBF8377817.1"/>
    </source>
</evidence>
<evidence type="ECO:0000256" key="2">
    <source>
        <dbReference type="ARBA" id="ARBA00022801"/>
    </source>
</evidence>
<evidence type="ECO:0000313" key="4">
    <source>
        <dbReference type="Proteomes" id="UP000642910"/>
    </source>
</evidence>
<name>A0ABS0F3E5_9BACL</name>